<reference evidence="1 2" key="1">
    <citation type="journal article" date="2022" name="Plant J.">
        <title>Chromosome-level genome of Camellia lanceoleosa provides a valuable resource for understanding genome evolution and self-incompatibility.</title>
        <authorList>
            <person name="Gong W."/>
            <person name="Xiao S."/>
            <person name="Wang L."/>
            <person name="Liao Z."/>
            <person name="Chang Y."/>
            <person name="Mo W."/>
            <person name="Hu G."/>
            <person name="Li W."/>
            <person name="Zhao G."/>
            <person name="Zhu H."/>
            <person name="Hu X."/>
            <person name="Ji K."/>
            <person name="Xiang X."/>
            <person name="Song Q."/>
            <person name="Yuan D."/>
            <person name="Jin S."/>
            <person name="Zhang L."/>
        </authorList>
    </citation>
    <scope>NUCLEOTIDE SEQUENCE [LARGE SCALE GENOMIC DNA]</scope>
    <source>
        <strain evidence="1">SQ_2022a</strain>
    </source>
</reference>
<keyword evidence="2" id="KW-1185">Reference proteome</keyword>
<comment type="caution">
    <text evidence="1">The sequence shown here is derived from an EMBL/GenBank/DDBJ whole genome shotgun (WGS) entry which is preliminary data.</text>
</comment>
<name>A0ACC0GJ52_9ERIC</name>
<accession>A0ACC0GJ52</accession>
<evidence type="ECO:0000313" key="1">
    <source>
        <dbReference type="EMBL" id="KAI8000462.1"/>
    </source>
</evidence>
<protein>
    <submittedName>
        <fullName evidence="1">Heparan-alpha-glucosaminide N-acetyltransferase</fullName>
    </submittedName>
</protein>
<sequence>MVHPRRVEEGFEHTPLDIEMYHDHDSHQYKNEEARINDVDHGMDNEKEKRIITQDDQTVEKEKKDSQPPPVMVIKPKSKRVAILDAFRDLTIVVMILVDDAGETYPHIDHSPWNGCTLADVFLPFLLIIVGVAIAFALKVRGYSHALDDLSYGIDKKQIPWCFPRISVYLVVALIETFTTKLRPTVLDPSHFFIFIAYKWQWLGAVIVFLIYMIKTYALYVLDWRFVLIYCYLFQVKCGMRGHIGLACNVIGYMDQKVSGINHLYMQPIWIHLKFSSPNTGPLHADAPNWCRTPFEPKGLLSLVSTIMSSIIGIHYGHILIHFKISYKLLQVSMGLGLLIVGIILHFTDDQLYSFSYVCFTVDVAGIVFFILYMLDSIIILGMNKNERNASAMVAEGIFAAFINGWYYKTPNNSLCLSSSESVNLSGLEDAEEHFLLLASSSSGLGSHSLDKYLLYRKKICIFYH</sequence>
<gene>
    <name evidence="1" type="ORF">LOK49_LG09G00929</name>
</gene>
<evidence type="ECO:0000313" key="2">
    <source>
        <dbReference type="Proteomes" id="UP001060215"/>
    </source>
</evidence>
<dbReference type="Proteomes" id="UP001060215">
    <property type="component" value="Chromosome 8"/>
</dbReference>
<organism evidence="1 2">
    <name type="scientific">Camellia lanceoleosa</name>
    <dbReference type="NCBI Taxonomy" id="1840588"/>
    <lineage>
        <taxon>Eukaryota</taxon>
        <taxon>Viridiplantae</taxon>
        <taxon>Streptophyta</taxon>
        <taxon>Embryophyta</taxon>
        <taxon>Tracheophyta</taxon>
        <taxon>Spermatophyta</taxon>
        <taxon>Magnoliopsida</taxon>
        <taxon>eudicotyledons</taxon>
        <taxon>Gunneridae</taxon>
        <taxon>Pentapetalae</taxon>
        <taxon>asterids</taxon>
        <taxon>Ericales</taxon>
        <taxon>Theaceae</taxon>
        <taxon>Camellia</taxon>
    </lineage>
</organism>
<proteinExistence type="predicted"/>
<dbReference type="EMBL" id="CM045765">
    <property type="protein sequence ID" value="KAI8000462.1"/>
    <property type="molecule type" value="Genomic_DNA"/>
</dbReference>